<proteinExistence type="predicted"/>
<sequence length="104" mass="11482">MTDTLSLARSRHIALKSIRAARPAGTTCAGQLLDAAYQAARLMARHSPVALEFEKRSLKEIEYLNFRDGYTYEQGLFGDVSAYRDAKDVVNAALEKRSPNCSGD</sequence>
<dbReference type="InterPro" id="IPR029045">
    <property type="entry name" value="ClpP/crotonase-like_dom_sf"/>
</dbReference>
<dbReference type="Proteomes" id="UP001500033">
    <property type="component" value="Unassembled WGS sequence"/>
</dbReference>
<evidence type="ECO:0000313" key="1">
    <source>
        <dbReference type="EMBL" id="GAA1001269.1"/>
    </source>
</evidence>
<dbReference type="Gene3D" id="3.90.226.10">
    <property type="entry name" value="2-enoyl-CoA Hydratase, Chain A, domain 1"/>
    <property type="match status" value="1"/>
</dbReference>
<evidence type="ECO:0008006" key="3">
    <source>
        <dbReference type="Google" id="ProtNLM"/>
    </source>
</evidence>
<name>A0ABN1SQ88_9ACTN</name>
<comment type="caution">
    <text evidence="1">The sequence shown here is derived from an EMBL/GenBank/DDBJ whole genome shotgun (WGS) entry which is preliminary data.</text>
</comment>
<accession>A0ABN1SQ88</accession>
<evidence type="ECO:0000313" key="2">
    <source>
        <dbReference type="Proteomes" id="UP001500033"/>
    </source>
</evidence>
<protein>
    <recommendedName>
        <fullName evidence="3">DUF5753 domain-containing protein</fullName>
    </recommendedName>
</protein>
<reference evidence="1 2" key="1">
    <citation type="journal article" date="2019" name="Int. J. Syst. Evol. Microbiol.">
        <title>The Global Catalogue of Microorganisms (GCM) 10K type strain sequencing project: providing services to taxonomists for standard genome sequencing and annotation.</title>
        <authorList>
            <consortium name="The Broad Institute Genomics Platform"/>
            <consortium name="The Broad Institute Genome Sequencing Center for Infectious Disease"/>
            <person name="Wu L."/>
            <person name="Ma J."/>
        </authorList>
    </citation>
    <scope>NUCLEOTIDE SEQUENCE [LARGE SCALE GENOMIC DNA]</scope>
    <source>
        <strain evidence="1 2">JCM 11445</strain>
    </source>
</reference>
<organism evidence="1 2">
    <name type="scientific">Streptomyces rhizosphaericus</name>
    <dbReference type="NCBI Taxonomy" id="114699"/>
    <lineage>
        <taxon>Bacteria</taxon>
        <taxon>Bacillati</taxon>
        <taxon>Actinomycetota</taxon>
        <taxon>Actinomycetes</taxon>
        <taxon>Kitasatosporales</taxon>
        <taxon>Streptomycetaceae</taxon>
        <taxon>Streptomyces</taxon>
        <taxon>Streptomyces violaceusniger group</taxon>
    </lineage>
</organism>
<keyword evidence="2" id="KW-1185">Reference proteome</keyword>
<dbReference type="SUPFAM" id="SSF52096">
    <property type="entry name" value="ClpP/crotonase"/>
    <property type="match status" value="1"/>
</dbReference>
<dbReference type="EMBL" id="BAAAIE010000121">
    <property type="protein sequence ID" value="GAA1001269.1"/>
    <property type="molecule type" value="Genomic_DNA"/>
</dbReference>
<gene>
    <name evidence="1" type="ORF">GCM10009576_092240</name>
</gene>